<evidence type="ECO:0000259" key="2">
    <source>
        <dbReference type="Pfam" id="PF09830"/>
    </source>
</evidence>
<evidence type="ECO:0000256" key="1">
    <source>
        <dbReference type="PIRSR" id="PIRSR000846-1"/>
    </source>
</evidence>
<dbReference type="STRING" id="87626.PTD2_11659"/>
<dbReference type="Pfam" id="PF19327">
    <property type="entry name" value="Ap4A_phos_N"/>
    <property type="match status" value="1"/>
</dbReference>
<dbReference type="InterPro" id="IPR036265">
    <property type="entry name" value="HIT-like_sf"/>
</dbReference>
<dbReference type="GO" id="GO:0005524">
    <property type="term" value="F:ATP binding"/>
    <property type="evidence" value="ECO:0007669"/>
    <property type="project" value="InterPro"/>
</dbReference>
<proteinExistence type="predicted"/>
<dbReference type="Proteomes" id="UP000006201">
    <property type="component" value="Unassembled WGS sequence"/>
</dbReference>
<dbReference type="PIRSF" id="PIRSF000846">
    <property type="entry name" value="ATP_adenylyltr"/>
    <property type="match status" value="1"/>
</dbReference>
<feature type="domain" description="Ap4A phosphorylase 1/2 N-terminal" evidence="3">
    <location>
        <begin position="15"/>
        <end position="169"/>
    </location>
</feature>
<dbReference type="InterPro" id="IPR043171">
    <property type="entry name" value="Ap4A_phos1/2-like"/>
</dbReference>
<reference evidence="4 5" key="1">
    <citation type="submission" date="2006-02" db="EMBL/GenBank/DDBJ databases">
        <authorList>
            <person name="Moran M.A."/>
            <person name="Kjelleberg S."/>
            <person name="Egan S."/>
            <person name="Saunders N."/>
            <person name="Thomas T."/>
            <person name="Ferriera S."/>
            <person name="Johnson J."/>
            <person name="Kravitz S."/>
            <person name="Halpern A."/>
            <person name="Remington K."/>
            <person name="Beeson K."/>
            <person name="Tran B."/>
            <person name="Rogers Y.-H."/>
            <person name="Friedman R."/>
            <person name="Venter J.C."/>
        </authorList>
    </citation>
    <scope>NUCLEOTIDE SEQUENCE [LARGE SCALE GENOMIC DNA]</scope>
    <source>
        <strain evidence="4 5">D2</strain>
    </source>
</reference>
<accession>A4C666</accession>
<dbReference type="SUPFAM" id="SSF54197">
    <property type="entry name" value="HIT-like"/>
    <property type="match status" value="1"/>
</dbReference>
<dbReference type="InterPro" id="IPR045759">
    <property type="entry name" value="Ap4A_phos1/2_N"/>
</dbReference>
<dbReference type="eggNOG" id="COG4360">
    <property type="taxonomic scope" value="Bacteria"/>
</dbReference>
<dbReference type="PANTHER" id="PTHR38420:SF1">
    <property type="entry name" value="PUTATIVE (AFU_ORTHOLOGUE AFUA_5G14690)-RELATED"/>
    <property type="match status" value="1"/>
</dbReference>
<protein>
    <submittedName>
        <fullName evidence="4">Hypothetical Ap4A phosphorylase II</fullName>
    </submittedName>
</protein>
<feature type="active site" description="Nucleophile" evidence="1">
    <location>
        <position position="159"/>
    </location>
</feature>
<dbReference type="HOGENOM" id="CLU_049915_3_0_6"/>
<feature type="domain" description="ATP adenylyltransferase C-terminal" evidence="2">
    <location>
        <begin position="183"/>
        <end position="275"/>
    </location>
</feature>
<organism evidence="4 5">
    <name type="scientific">Pseudoalteromonas tunicata D2</name>
    <dbReference type="NCBI Taxonomy" id="87626"/>
    <lineage>
        <taxon>Bacteria</taxon>
        <taxon>Pseudomonadati</taxon>
        <taxon>Pseudomonadota</taxon>
        <taxon>Gammaproteobacteria</taxon>
        <taxon>Alteromonadales</taxon>
        <taxon>Pseudoalteromonadaceae</taxon>
        <taxon>Pseudoalteromonas</taxon>
    </lineage>
</organism>
<evidence type="ECO:0000313" key="5">
    <source>
        <dbReference type="Proteomes" id="UP000006201"/>
    </source>
</evidence>
<dbReference type="AlphaFoldDB" id="A4C666"/>
<sequence>MPVYTLANNDCKKSEVNMIWQTANNIATQALENNSLQPIASQLVTTYAHGVQFTYHLRNEFAEKKPHQTTQTNNPFLPHEPAMFVAQCGLQHKVLLNKYPVIQPHLLVCANQFVAQNTVLNLSDFNAWLRIINDKSAQHPTLGFYNSEPTAGASQPHRHMQVVQLTLALIDERPYLSHFLAGADFVAYHNSDPQTLYTVYLKGLSALNLMKNEQQTHPHNLLVTHNLLWILPRSQVQTDGIYANGLNFAGHFLLKNKTQLTWLLEHDPFDILKKLIKIN</sequence>
<evidence type="ECO:0000259" key="3">
    <source>
        <dbReference type="Pfam" id="PF19327"/>
    </source>
</evidence>
<dbReference type="GO" id="GO:0009117">
    <property type="term" value="P:nucleotide metabolic process"/>
    <property type="evidence" value="ECO:0007669"/>
    <property type="project" value="InterPro"/>
</dbReference>
<evidence type="ECO:0000313" key="4">
    <source>
        <dbReference type="EMBL" id="EAR29470.1"/>
    </source>
</evidence>
<dbReference type="InterPro" id="IPR009163">
    <property type="entry name" value="Ap4A_phos1/2"/>
</dbReference>
<dbReference type="PANTHER" id="PTHR38420">
    <property type="entry name" value="AP-4-A PHOSPHORYLASE II"/>
    <property type="match status" value="1"/>
</dbReference>
<keyword evidence="5" id="KW-1185">Reference proteome</keyword>
<dbReference type="Pfam" id="PF09830">
    <property type="entry name" value="ATP_transf"/>
    <property type="match status" value="1"/>
</dbReference>
<dbReference type="InterPro" id="IPR019200">
    <property type="entry name" value="ATP_adenylylTrfase_C"/>
</dbReference>
<gene>
    <name evidence="4" type="ORF">PTD2_11659</name>
</gene>
<dbReference type="Gene3D" id="3.30.428.70">
    <property type="match status" value="1"/>
</dbReference>
<name>A4C666_9GAMM</name>
<dbReference type="EMBL" id="AAOH01000002">
    <property type="protein sequence ID" value="EAR29470.1"/>
    <property type="molecule type" value="Genomic_DNA"/>
</dbReference>
<dbReference type="GO" id="GO:0003877">
    <property type="term" value="F:ATP:ADP adenylyltransferase activity"/>
    <property type="evidence" value="ECO:0007669"/>
    <property type="project" value="InterPro"/>
</dbReference>
<comment type="caution">
    <text evidence="4">The sequence shown here is derived from an EMBL/GenBank/DDBJ whole genome shotgun (WGS) entry which is preliminary data.</text>
</comment>